<sequence length="73" mass="8309">MSDRVWSYREITDTAAAEIAALMEAGYGRERARRDLFAQWAVGIYKGWQAITSGSQEEGDAERLIALTDLKRW</sequence>
<dbReference type="Proteomes" id="UP000199548">
    <property type="component" value="Unassembled WGS sequence"/>
</dbReference>
<keyword evidence="2" id="KW-1185">Reference proteome</keyword>
<proteinExistence type="predicted"/>
<accession>A0A1I3VW71</accession>
<protein>
    <submittedName>
        <fullName evidence="1">Uncharacterized protein</fullName>
    </submittedName>
</protein>
<evidence type="ECO:0000313" key="1">
    <source>
        <dbReference type="EMBL" id="SFJ99410.1"/>
    </source>
</evidence>
<gene>
    <name evidence="1" type="ORF">SAMN05192543_11511</name>
</gene>
<reference evidence="1 2" key="1">
    <citation type="submission" date="2016-10" db="EMBL/GenBank/DDBJ databases">
        <authorList>
            <person name="de Groot N.N."/>
        </authorList>
    </citation>
    <scope>NUCLEOTIDE SEQUENCE [LARGE SCALE GENOMIC DNA]</scope>
    <source>
        <strain evidence="1 2">LMG 23650</strain>
    </source>
</reference>
<organism evidence="1 2">
    <name type="scientific">Paraburkholderia megapolitana</name>
    <dbReference type="NCBI Taxonomy" id="420953"/>
    <lineage>
        <taxon>Bacteria</taxon>
        <taxon>Pseudomonadati</taxon>
        <taxon>Pseudomonadota</taxon>
        <taxon>Betaproteobacteria</taxon>
        <taxon>Burkholderiales</taxon>
        <taxon>Burkholderiaceae</taxon>
        <taxon>Paraburkholderia</taxon>
    </lineage>
</organism>
<name>A0A1I3VW71_9BURK</name>
<dbReference type="EMBL" id="FOQU01000015">
    <property type="protein sequence ID" value="SFJ99410.1"/>
    <property type="molecule type" value="Genomic_DNA"/>
</dbReference>
<evidence type="ECO:0000313" key="2">
    <source>
        <dbReference type="Proteomes" id="UP000199548"/>
    </source>
</evidence>
<dbReference type="OrthoDB" id="9087878at2"/>
<dbReference type="RefSeq" id="WP_091020246.1">
    <property type="nucleotide sequence ID" value="NZ_CP041744.1"/>
</dbReference>
<dbReference type="AlphaFoldDB" id="A0A1I3VW71"/>